<dbReference type="CDD" id="cd00609">
    <property type="entry name" value="AAT_like"/>
    <property type="match status" value="1"/>
</dbReference>
<proteinExistence type="inferred from homology"/>
<dbReference type="InterPro" id="IPR015421">
    <property type="entry name" value="PyrdxlP-dep_Trfase_major"/>
</dbReference>
<dbReference type="Gene3D" id="1.10.10.10">
    <property type="entry name" value="Winged helix-like DNA-binding domain superfamily/Winged helix DNA-binding domain"/>
    <property type="match status" value="1"/>
</dbReference>
<organism evidence="7 8">
    <name type="scientific">Rothia aerolata</name>
    <dbReference type="NCBI Taxonomy" id="1812262"/>
    <lineage>
        <taxon>Bacteria</taxon>
        <taxon>Bacillati</taxon>
        <taxon>Actinomycetota</taxon>
        <taxon>Actinomycetes</taxon>
        <taxon>Micrococcales</taxon>
        <taxon>Micrococcaceae</taxon>
        <taxon>Rothia</taxon>
    </lineage>
</organism>
<dbReference type="EMBL" id="BMDC01000001">
    <property type="protein sequence ID" value="GGH62216.1"/>
    <property type="molecule type" value="Genomic_DNA"/>
</dbReference>
<reference evidence="7 8" key="1">
    <citation type="journal article" date="2014" name="Int. J. Syst. Evol. Microbiol.">
        <title>Complete genome sequence of Corynebacterium casei LMG S-19264T (=DSM 44701T), isolated from a smear-ripened cheese.</title>
        <authorList>
            <consortium name="US DOE Joint Genome Institute (JGI-PGF)"/>
            <person name="Walter F."/>
            <person name="Albersmeier A."/>
            <person name="Kalinowski J."/>
            <person name="Ruckert C."/>
        </authorList>
    </citation>
    <scope>NUCLEOTIDE SEQUENCE [LARGE SCALE GENOMIC DNA]</scope>
    <source>
        <strain evidence="7 8">CCM 8669</strain>
    </source>
</reference>
<dbReference type="CDD" id="cd07377">
    <property type="entry name" value="WHTH_GntR"/>
    <property type="match status" value="1"/>
</dbReference>
<keyword evidence="3" id="KW-0805">Transcription regulation</keyword>
<keyword evidence="2" id="KW-0663">Pyridoxal phosphate</keyword>
<feature type="domain" description="HTH gntR-type" evidence="6">
    <location>
        <begin position="20"/>
        <end position="87"/>
    </location>
</feature>
<keyword evidence="5" id="KW-0804">Transcription</keyword>
<keyword evidence="8" id="KW-1185">Reference proteome</keyword>
<evidence type="ECO:0000256" key="1">
    <source>
        <dbReference type="ARBA" id="ARBA00005384"/>
    </source>
</evidence>
<dbReference type="RefSeq" id="WP_188359375.1">
    <property type="nucleotide sequence ID" value="NZ_BMDC01000001.1"/>
</dbReference>
<gene>
    <name evidence="7" type="primary">pdxR</name>
    <name evidence="7" type="ORF">GCM10007359_12240</name>
</gene>
<dbReference type="InterPro" id="IPR036388">
    <property type="entry name" value="WH-like_DNA-bd_sf"/>
</dbReference>
<dbReference type="InterPro" id="IPR015424">
    <property type="entry name" value="PyrdxlP-dep_Trfase"/>
</dbReference>
<sequence>MPRYSTSTDLPLTIEKQAVGSIPAQLAEQIREHILAGTLKPGDLLPSSRGLASRLEISRGSVVAAYEQLAGEGYLSAHKGGTRVAENLELQKIIPQASGDSAEGNEESQQPLPLPQRQLIDLSPGTPDTSLLASSAWRSAWRKAAAEPGKYYPAAGSPELQVQLAEHLRLMRQMVREPAEILVTAGARDGFRLLLSALRQENRQRPLRIAVENPGYPSLHQIPAAFGHEIIPVAVDEKGLNPEKLPTTNRPDLVLVAPSHQYPLGASMPVDRRLELLRWAEENSAYIVEDDYDSELRYVGDPLPALGALARQQGIDRVVTLGSFTKTLTPGLGLGYMLTPRHLFEPVSQLREVLGSPVSALLQSALADFLAEGGVRRHIARMRRTYRRRRELLLNTLHSAQLPPYVRVLPMDGGLHVVLAFTGSSATEQHEARVVQTLAQAGVGVAALGDYWAHSGHLSGAENQDDAAAARGVVIGFGGAQERALLAGVKLLVKAL</sequence>
<dbReference type="GO" id="GO:0030170">
    <property type="term" value="F:pyridoxal phosphate binding"/>
    <property type="evidence" value="ECO:0007669"/>
    <property type="project" value="InterPro"/>
</dbReference>
<evidence type="ECO:0000256" key="4">
    <source>
        <dbReference type="ARBA" id="ARBA00023125"/>
    </source>
</evidence>
<dbReference type="AlphaFoldDB" id="A0A917MSW2"/>
<dbReference type="PANTHER" id="PTHR46577">
    <property type="entry name" value="HTH-TYPE TRANSCRIPTIONAL REGULATORY PROTEIN GABR"/>
    <property type="match status" value="1"/>
</dbReference>
<dbReference type="SMART" id="SM00345">
    <property type="entry name" value="HTH_GNTR"/>
    <property type="match status" value="1"/>
</dbReference>
<dbReference type="GO" id="GO:0003677">
    <property type="term" value="F:DNA binding"/>
    <property type="evidence" value="ECO:0007669"/>
    <property type="project" value="UniProtKB-KW"/>
</dbReference>
<evidence type="ECO:0000259" key="6">
    <source>
        <dbReference type="PROSITE" id="PS50949"/>
    </source>
</evidence>
<evidence type="ECO:0000256" key="2">
    <source>
        <dbReference type="ARBA" id="ARBA00022898"/>
    </source>
</evidence>
<comment type="caution">
    <text evidence="7">The sequence shown here is derived from an EMBL/GenBank/DDBJ whole genome shotgun (WGS) entry which is preliminary data.</text>
</comment>
<dbReference type="InterPro" id="IPR000524">
    <property type="entry name" value="Tscrpt_reg_HTH_GntR"/>
</dbReference>
<evidence type="ECO:0000256" key="3">
    <source>
        <dbReference type="ARBA" id="ARBA00023015"/>
    </source>
</evidence>
<protein>
    <submittedName>
        <fullName evidence="7">HTH-type pyridoxine biosynthesis transcriptional regulator PdxR</fullName>
    </submittedName>
</protein>
<evidence type="ECO:0000256" key="5">
    <source>
        <dbReference type="ARBA" id="ARBA00023163"/>
    </source>
</evidence>
<dbReference type="Pfam" id="PF00392">
    <property type="entry name" value="GntR"/>
    <property type="match status" value="1"/>
</dbReference>
<evidence type="ECO:0000313" key="7">
    <source>
        <dbReference type="EMBL" id="GGH62216.1"/>
    </source>
</evidence>
<dbReference type="InterPro" id="IPR004839">
    <property type="entry name" value="Aminotransferase_I/II_large"/>
</dbReference>
<dbReference type="SUPFAM" id="SSF53383">
    <property type="entry name" value="PLP-dependent transferases"/>
    <property type="match status" value="1"/>
</dbReference>
<dbReference type="Proteomes" id="UP000600171">
    <property type="component" value="Unassembled WGS sequence"/>
</dbReference>
<dbReference type="PROSITE" id="PS50949">
    <property type="entry name" value="HTH_GNTR"/>
    <property type="match status" value="1"/>
</dbReference>
<dbReference type="GO" id="GO:0003700">
    <property type="term" value="F:DNA-binding transcription factor activity"/>
    <property type="evidence" value="ECO:0007669"/>
    <property type="project" value="InterPro"/>
</dbReference>
<keyword evidence="4" id="KW-0238">DNA-binding</keyword>
<accession>A0A917MSW2</accession>
<dbReference type="Gene3D" id="3.40.640.10">
    <property type="entry name" value="Type I PLP-dependent aspartate aminotransferase-like (Major domain)"/>
    <property type="match status" value="1"/>
</dbReference>
<name>A0A917MSW2_9MICC</name>
<dbReference type="InterPro" id="IPR036390">
    <property type="entry name" value="WH_DNA-bd_sf"/>
</dbReference>
<evidence type="ECO:0000313" key="8">
    <source>
        <dbReference type="Proteomes" id="UP000600171"/>
    </source>
</evidence>
<dbReference type="PANTHER" id="PTHR46577:SF1">
    <property type="entry name" value="HTH-TYPE TRANSCRIPTIONAL REGULATORY PROTEIN GABR"/>
    <property type="match status" value="1"/>
</dbReference>
<dbReference type="InterPro" id="IPR051446">
    <property type="entry name" value="HTH_trans_reg/aminotransferase"/>
</dbReference>
<dbReference type="Pfam" id="PF00155">
    <property type="entry name" value="Aminotran_1_2"/>
    <property type="match status" value="1"/>
</dbReference>
<dbReference type="SUPFAM" id="SSF46785">
    <property type="entry name" value="Winged helix' DNA-binding domain"/>
    <property type="match status" value="1"/>
</dbReference>
<comment type="similarity">
    <text evidence="1">In the C-terminal section; belongs to the class-I pyridoxal-phosphate-dependent aminotransferase family.</text>
</comment>